<dbReference type="EMBL" id="LVYI01000001">
    <property type="protein sequence ID" value="OAP65631.1"/>
    <property type="molecule type" value="Genomic_DNA"/>
</dbReference>
<organism evidence="2 3">
    <name type="scientific">Fonsecaea erecta</name>
    <dbReference type="NCBI Taxonomy" id="1367422"/>
    <lineage>
        <taxon>Eukaryota</taxon>
        <taxon>Fungi</taxon>
        <taxon>Dikarya</taxon>
        <taxon>Ascomycota</taxon>
        <taxon>Pezizomycotina</taxon>
        <taxon>Eurotiomycetes</taxon>
        <taxon>Chaetothyriomycetidae</taxon>
        <taxon>Chaetothyriales</taxon>
        <taxon>Herpotrichiellaceae</taxon>
        <taxon>Fonsecaea</taxon>
    </lineage>
</organism>
<protein>
    <recommendedName>
        <fullName evidence="1">GST N-terminal domain-containing protein</fullName>
    </recommendedName>
</protein>
<dbReference type="SUPFAM" id="SSF52833">
    <property type="entry name" value="Thioredoxin-like"/>
    <property type="match status" value="1"/>
</dbReference>
<dbReference type="Gene3D" id="3.40.30.10">
    <property type="entry name" value="Glutaredoxin"/>
    <property type="match status" value="1"/>
</dbReference>
<gene>
    <name evidence="2" type="ORF">AYL99_01603</name>
</gene>
<dbReference type="InterPro" id="IPR036249">
    <property type="entry name" value="Thioredoxin-like_sf"/>
</dbReference>
<dbReference type="PROSITE" id="PS50404">
    <property type="entry name" value="GST_NTER"/>
    <property type="match status" value="1"/>
</dbReference>
<name>A0A179A1Y8_9EURO</name>
<dbReference type="Proteomes" id="UP000078343">
    <property type="component" value="Unassembled WGS sequence"/>
</dbReference>
<sequence>MDTQPCILYYDRRSICSSMVRYTLANAGLPGKDCLPLSTELRAVDIYTGEQLSETYLCELNPKGQVPVLLSPGFLEKPIADSLDITFWLCERYPSLRPSEYANEINRLLRNLHAINFFTLSMRNRPQRAEMQEAAILAKMNTPDLSARHKKALEYKLTVTRSEKVEGLRPEVIKEEIERAQTLLNAIDQVRRAHNEKGLTPDAWIFGTTAPTALDTTLVCLVARLMDVHLEEIIPPALLEMGRAQRETSTFKEIWISM</sequence>
<feature type="domain" description="GST N-terminal" evidence="1">
    <location>
        <begin position="4"/>
        <end position="97"/>
    </location>
</feature>
<evidence type="ECO:0000313" key="3">
    <source>
        <dbReference type="Proteomes" id="UP000078343"/>
    </source>
</evidence>
<proteinExistence type="predicted"/>
<accession>A0A179A1Y8</accession>
<dbReference type="AlphaFoldDB" id="A0A179A1Y8"/>
<keyword evidence="3" id="KW-1185">Reference proteome</keyword>
<comment type="caution">
    <text evidence="2">The sequence shown here is derived from an EMBL/GenBank/DDBJ whole genome shotgun (WGS) entry which is preliminary data.</text>
</comment>
<dbReference type="RefSeq" id="XP_018698998.1">
    <property type="nucleotide sequence ID" value="XM_018833119.1"/>
</dbReference>
<reference evidence="2 3" key="1">
    <citation type="submission" date="2016-04" db="EMBL/GenBank/DDBJ databases">
        <title>Draft genome of Fonsecaea erecta CBS 125763.</title>
        <authorList>
            <person name="Weiss V.A."/>
            <person name="Vicente V.A."/>
            <person name="Raittz R.T."/>
            <person name="Moreno L.F."/>
            <person name="De Souza E.M."/>
            <person name="Pedrosa F.O."/>
            <person name="Steffens M.B."/>
            <person name="Faoro H."/>
            <person name="Tadra-Sfeir M.Z."/>
            <person name="Najafzadeh M.J."/>
            <person name="Felipe M.S."/>
            <person name="Teixeira M."/>
            <person name="Sun J."/>
            <person name="Xi L."/>
            <person name="Gomes R."/>
            <person name="De Azevedo C.M."/>
            <person name="Salgado C.G."/>
            <person name="Da Silva M.B."/>
            <person name="Nascimento M.F."/>
            <person name="Queiroz-Telles F."/>
            <person name="Attili D.S."/>
            <person name="Gorbushina A."/>
        </authorList>
    </citation>
    <scope>NUCLEOTIDE SEQUENCE [LARGE SCALE GENOMIC DNA]</scope>
    <source>
        <strain evidence="2 3">CBS 125763</strain>
    </source>
</reference>
<evidence type="ECO:0000313" key="2">
    <source>
        <dbReference type="EMBL" id="OAP65631.1"/>
    </source>
</evidence>
<evidence type="ECO:0000259" key="1">
    <source>
        <dbReference type="PROSITE" id="PS50404"/>
    </source>
</evidence>
<dbReference type="GeneID" id="30005773"/>
<dbReference type="OrthoDB" id="412788at2759"/>
<dbReference type="InterPro" id="IPR004045">
    <property type="entry name" value="Glutathione_S-Trfase_N"/>
</dbReference>